<name>A0ABD2NBX5_9CUCU</name>
<protein>
    <recommendedName>
        <fullName evidence="5">hydroxyisourate hydrolase</fullName>
        <ecNumber evidence="5">3.5.2.17</ecNumber>
    </recommendedName>
</protein>
<dbReference type="PRINTS" id="PR00189">
    <property type="entry name" value="TRNSTHYRETIN"/>
</dbReference>
<comment type="caution">
    <text evidence="9">The sequence shown here is derived from an EMBL/GenBank/DDBJ whole genome shotgun (WGS) entry which is preliminary data.</text>
</comment>
<keyword evidence="10" id="KW-1185">Reference proteome</keyword>
<dbReference type="InterPro" id="IPR014306">
    <property type="entry name" value="Hydroxyisourate_hydrolase"/>
</dbReference>
<comment type="subunit">
    <text evidence="4">Homotetramer.</text>
</comment>
<evidence type="ECO:0000256" key="1">
    <source>
        <dbReference type="ARBA" id="ARBA00001043"/>
    </source>
</evidence>
<dbReference type="Pfam" id="PF00576">
    <property type="entry name" value="Transthyretin"/>
    <property type="match status" value="1"/>
</dbReference>
<dbReference type="SUPFAM" id="SSF49472">
    <property type="entry name" value="Transthyretin (synonym: prealbumin)"/>
    <property type="match status" value="1"/>
</dbReference>
<reference evidence="9 10" key="1">
    <citation type="journal article" date="2021" name="BMC Biol.">
        <title>Horizontally acquired antibacterial genes associated with adaptive radiation of ladybird beetles.</title>
        <authorList>
            <person name="Li H.S."/>
            <person name="Tang X.F."/>
            <person name="Huang Y.H."/>
            <person name="Xu Z.Y."/>
            <person name="Chen M.L."/>
            <person name="Du X.Y."/>
            <person name="Qiu B.Y."/>
            <person name="Chen P.T."/>
            <person name="Zhang W."/>
            <person name="Slipinski A."/>
            <person name="Escalona H.E."/>
            <person name="Waterhouse R.M."/>
            <person name="Zwick A."/>
            <person name="Pang H."/>
        </authorList>
    </citation>
    <scope>NUCLEOTIDE SEQUENCE [LARGE SCALE GENOMIC DNA]</scope>
    <source>
        <strain evidence="9">SYSU2018</strain>
    </source>
</reference>
<dbReference type="EC" id="3.5.2.17" evidence="5"/>
<dbReference type="InterPro" id="IPR023416">
    <property type="entry name" value="Transthyretin/HIU_hydrolase_d"/>
</dbReference>
<dbReference type="GO" id="GO:0033971">
    <property type="term" value="F:hydroxyisourate hydrolase activity"/>
    <property type="evidence" value="ECO:0007669"/>
    <property type="project" value="UniProtKB-EC"/>
</dbReference>
<evidence type="ECO:0000256" key="7">
    <source>
        <dbReference type="ARBA" id="ARBA00022801"/>
    </source>
</evidence>
<dbReference type="Proteomes" id="UP001516400">
    <property type="component" value="Unassembled WGS sequence"/>
</dbReference>
<dbReference type="Gene3D" id="2.60.40.180">
    <property type="entry name" value="Transthyretin/hydroxyisourate hydrolase domain"/>
    <property type="match status" value="1"/>
</dbReference>
<dbReference type="PANTHER" id="PTHR10395">
    <property type="entry name" value="URICASE AND TRANSTHYRETIN-RELATED"/>
    <property type="match status" value="1"/>
</dbReference>
<evidence type="ECO:0000313" key="10">
    <source>
        <dbReference type="Proteomes" id="UP001516400"/>
    </source>
</evidence>
<comment type="catalytic activity">
    <reaction evidence="1">
        <text>5-hydroxyisourate + H2O = 5-hydroxy-2-oxo-4-ureido-2,5-dihydro-1H-imidazole-5-carboxylate + H(+)</text>
        <dbReference type="Rhea" id="RHEA:23736"/>
        <dbReference type="ChEBI" id="CHEBI:15377"/>
        <dbReference type="ChEBI" id="CHEBI:15378"/>
        <dbReference type="ChEBI" id="CHEBI:18072"/>
        <dbReference type="ChEBI" id="CHEBI:58639"/>
        <dbReference type="EC" id="3.5.2.17"/>
    </reaction>
</comment>
<keyword evidence="6" id="KW-0659">Purine metabolism</keyword>
<dbReference type="AlphaFoldDB" id="A0ABD2NBX5"/>
<comment type="function">
    <text evidence="2">Catalyzes the hydrolysis of 5-hydroxyisourate (HIU) to 2-oxo-4-hydroxy-4-carboxy-5-ureidoimidazoline (OHCU).</text>
</comment>
<dbReference type="NCBIfam" id="TIGR02962">
    <property type="entry name" value="hdxy_isourate"/>
    <property type="match status" value="1"/>
</dbReference>
<evidence type="ECO:0000259" key="8">
    <source>
        <dbReference type="Pfam" id="PF00576"/>
    </source>
</evidence>
<evidence type="ECO:0000313" key="9">
    <source>
        <dbReference type="EMBL" id="KAL3275869.1"/>
    </source>
</evidence>
<proteinExistence type="inferred from homology"/>
<accession>A0ABD2NBX5</accession>
<evidence type="ECO:0000256" key="5">
    <source>
        <dbReference type="ARBA" id="ARBA00012609"/>
    </source>
</evidence>
<dbReference type="PANTHER" id="PTHR10395:SF7">
    <property type="entry name" value="5-HYDROXYISOURATE HYDROLASE"/>
    <property type="match status" value="1"/>
</dbReference>
<organism evidence="9 10">
    <name type="scientific">Cryptolaemus montrouzieri</name>
    <dbReference type="NCBI Taxonomy" id="559131"/>
    <lineage>
        <taxon>Eukaryota</taxon>
        <taxon>Metazoa</taxon>
        <taxon>Ecdysozoa</taxon>
        <taxon>Arthropoda</taxon>
        <taxon>Hexapoda</taxon>
        <taxon>Insecta</taxon>
        <taxon>Pterygota</taxon>
        <taxon>Neoptera</taxon>
        <taxon>Endopterygota</taxon>
        <taxon>Coleoptera</taxon>
        <taxon>Polyphaga</taxon>
        <taxon>Cucujiformia</taxon>
        <taxon>Coccinelloidea</taxon>
        <taxon>Coccinellidae</taxon>
        <taxon>Scymninae</taxon>
        <taxon>Scymnini</taxon>
        <taxon>Cryptolaemus</taxon>
    </lineage>
</organism>
<evidence type="ECO:0000256" key="4">
    <source>
        <dbReference type="ARBA" id="ARBA00011881"/>
    </source>
</evidence>
<comment type="similarity">
    <text evidence="3">Belongs to the transthyretin family. 5-hydroxyisourate hydrolase subfamily.</text>
</comment>
<dbReference type="CDD" id="cd05822">
    <property type="entry name" value="TLP_HIUase"/>
    <property type="match status" value="1"/>
</dbReference>
<dbReference type="GO" id="GO:0006144">
    <property type="term" value="P:purine nucleobase metabolic process"/>
    <property type="evidence" value="ECO:0007669"/>
    <property type="project" value="UniProtKB-KW"/>
</dbReference>
<feature type="domain" description="Transthyretin/hydroxyisourate hydrolase" evidence="8">
    <location>
        <begin position="213"/>
        <end position="320"/>
    </location>
</feature>
<dbReference type="InterPro" id="IPR000895">
    <property type="entry name" value="Transthyretin/HIU_hydrolase"/>
</dbReference>
<keyword evidence="7" id="KW-0378">Hydrolase</keyword>
<evidence type="ECO:0000256" key="2">
    <source>
        <dbReference type="ARBA" id="ARBA00002704"/>
    </source>
</evidence>
<dbReference type="InterPro" id="IPR036817">
    <property type="entry name" value="Transthyretin/HIU_hydrolase_sf"/>
</dbReference>
<evidence type="ECO:0000256" key="3">
    <source>
        <dbReference type="ARBA" id="ARBA00009850"/>
    </source>
</evidence>
<evidence type="ECO:0000256" key="6">
    <source>
        <dbReference type="ARBA" id="ARBA00022631"/>
    </source>
</evidence>
<sequence>MDGEITGITHVQVEVEDDSGVGKLVDVYPTVQVVSQESYEALKNIENATQQVRTKYYRQTYRPAWEQMPDFAGWLKGVEGEPTRAFCIYCQKTLHAHRLSLLKHTCTIRHQKAAQMHQMRKKKSMKTLSHQENETIILKDDLNNVDDVHEEEEDDVIEYTEYAMEEGGSEDKTITEFEQDQLEDEEEEEDAETIQLTQNFSASPSKEDSVPPISTQVTDSVRGVPISGLQVSLYQLIHGRWTYINEGFTNHNGWFSKFLDGINFTAGRYKLHYDVDRYFESKKQESLYPFIEIVFDYKGTNSNYHIPLILSPNGYTTYKGS</sequence>
<gene>
    <name evidence="9" type="ORF">HHI36_020608</name>
</gene>
<dbReference type="EMBL" id="JABFTP020000083">
    <property type="protein sequence ID" value="KAL3275869.1"/>
    <property type="molecule type" value="Genomic_DNA"/>
</dbReference>